<sequence length="301" mass="34927">MESSLPSTPILDSGESAERKNEAKNYNEVMYTLPKVKGLRGNDYYLYQGFWYSSFFLEGLMSVQEHFNPQSTDIFLTSSPKTGTTWLKALAFAILTRSRLSGSTTSSLLTKMPHDCVPFLEYHLAQNPSNRDLAIPLLSTHVPYSCLPKSIISSSCKIIYICRDAKDAFVSLWCFFPRIKCRKMLNLFLWKRPLRCFATEFQSWDHVLGYWRARFEFPEKILFLTYEEMKIDTAAHVKKLAEFMGCSFTFEEEEEGEVQKIISMCSFEKLSNFEVNKNGKHRPVRTHQLLFKIVYTLGKVR</sequence>
<proteinExistence type="predicted"/>
<organism evidence="1 2">
    <name type="scientific">Populus trichocarpa</name>
    <name type="common">Western balsam poplar</name>
    <name type="synonym">Populus balsamifera subsp. trichocarpa</name>
    <dbReference type="NCBI Taxonomy" id="3694"/>
    <lineage>
        <taxon>Eukaryota</taxon>
        <taxon>Viridiplantae</taxon>
        <taxon>Streptophyta</taxon>
        <taxon>Embryophyta</taxon>
        <taxon>Tracheophyta</taxon>
        <taxon>Spermatophyta</taxon>
        <taxon>Magnoliopsida</taxon>
        <taxon>eudicotyledons</taxon>
        <taxon>Gunneridae</taxon>
        <taxon>Pentapetalae</taxon>
        <taxon>rosids</taxon>
        <taxon>fabids</taxon>
        <taxon>Malpighiales</taxon>
        <taxon>Salicaceae</taxon>
        <taxon>Saliceae</taxon>
        <taxon>Populus</taxon>
    </lineage>
</organism>
<protein>
    <submittedName>
        <fullName evidence="1">Uncharacterized protein</fullName>
    </submittedName>
</protein>
<keyword evidence="2" id="KW-1185">Reference proteome</keyword>
<reference evidence="1 2" key="1">
    <citation type="journal article" date="2006" name="Science">
        <title>The genome of black cottonwood, Populus trichocarpa (Torr. &amp; Gray).</title>
        <authorList>
            <person name="Tuskan G.A."/>
            <person name="Difazio S."/>
            <person name="Jansson S."/>
            <person name="Bohlmann J."/>
            <person name="Grigoriev I."/>
            <person name="Hellsten U."/>
            <person name="Putnam N."/>
            <person name="Ralph S."/>
            <person name="Rombauts S."/>
            <person name="Salamov A."/>
            <person name="Schein J."/>
            <person name="Sterck L."/>
            <person name="Aerts A."/>
            <person name="Bhalerao R.R."/>
            <person name="Bhalerao R.P."/>
            <person name="Blaudez D."/>
            <person name="Boerjan W."/>
            <person name="Brun A."/>
            <person name="Brunner A."/>
            <person name="Busov V."/>
            <person name="Campbell M."/>
            <person name="Carlson J."/>
            <person name="Chalot M."/>
            <person name="Chapman J."/>
            <person name="Chen G.L."/>
            <person name="Cooper D."/>
            <person name="Coutinho P.M."/>
            <person name="Couturier J."/>
            <person name="Covert S."/>
            <person name="Cronk Q."/>
            <person name="Cunningham R."/>
            <person name="Davis J."/>
            <person name="Degroeve S."/>
            <person name="Dejardin A."/>
            <person name="Depamphilis C."/>
            <person name="Detter J."/>
            <person name="Dirks B."/>
            <person name="Dubchak I."/>
            <person name="Duplessis S."/>
            <person name="Ehlting J."/>
            <person name="Ellis B."/>
            <person name="Gendler K."/>
            <person name="Goodstein D."/>
            <person name="Gribskov M."/>
            <person name="Grimwood J."/>
            <person name="Groover A."/>
            <person name="Gunter L."/>
            <person name="Hamberger B."/>
            <person name="Heinze B."/>
            <person name="Helariutta Y."/>
            <person name="Henrissat B."/>
            <person name="Holligan D."/>
            <person name="Holt R."/>
            <person name="Huang W."/>
            <person name="Islam-Faridi N."/>
            <person name="Jones S."/>
            <person name="Jones-Rhoades M."/>
            <person name="Jorgensen R."/>
            <person name="Joshi C."/>
            <person name="Kangasjarvi J."/>
            <person name="Karlsson J."/>
            <person name="Kelleher C."/>
            <person name="Kirkpatrick R."/>
            <person name="Kirst M."/>
            <person name="Kohler A."/>
            <person name="Kalluri U."/>
            <person name="Larimer F."/>
            <person name="Leebens-Mack J."/>
            <person name="Leple J.C."/>
            <person name="Locascio P."/>
            <person name="Lou Y."/>
            <person name="Lucas S."/>
            <person name="Martin F."/>
            <person name="Montanini B."/>
            <person name="Napoli C."/>
            <person name="Nelson D.R."/>
            <person name="Nelson C."/>
            <person name="Nieminen K."/>
            <person name="Nilsson O."/>
            <person name="Pereda V."/>
            <person name="Peter G."/>
            <person name="Philippe R."/>
            <person name="Pilate G."/>
            <person name="Poliakov A."/>
            <person name="Razumovskaya J."/>
            <person name="Richardson P."/>
            <person name="Rinaldi C."/>
            <person name="Ritland K."/>
            <person name="Rouze P."/>
            <person name="Ryaboy D."/>
            <person name="Schmutz J."/>
            <person name="Schrader J."/>
            <person name="Segerman B."/>
            <person name="Shin H."/>
            <person name="Siddiqui A."/>
            <person name="Sterky F."/>
            <person name="Terry A."/>
            <person name="Tsai C.J."/>
            <person name="Uberbacher E."/>
            <person name="Unneberg P."/>
            <person name="Vahala J."/>
            <person name="Wall K."/>
            <person name="Wessler S."/>
            <person name="Yang G."/>
            <person name="Yin T."/>
            <person name="Douglas C."/>
            <person name="Marra M."/>
            <person name="Sandberg G."/>
            <person name="Van de Peer Y."/>
            <person name="Rokhsar D."/>
        </authorList>
    </citation>
    <scope>NUCLEOTIDE SEQUENCE [LARGE SCALE GENOMIC DNA]</scope>
    <source>
        <strain evidence="2">cv. Nisqually</strain>
    </source>
</reference>
<dbReference type="EMBL" id="CM009300">
    <property type="protein sequence ID" value="KAI9385280.1"/>
    <property type="molecule type" value="Genomic_DNA"/>
</dbReference>
<gene>
    <name evidence="1" type="ORF">POPTR_011G048500v4</name>
</gene>
<evidence type="ECO:0000313" key="2">
    <source>
        <dbReference type="Proteomes" id="UP000006729"/>
    </source>
</evidence>
<dbReference type="Proteomes" id="UP000006729">
    <property type="component" value="Chromosome 11"/>
</dbReference>
<comment type="caution">
    <text evidence="1">The sequence shown here is derived from an EMBL/GenBank/DDBJ whole genome shotgun (WGS) entry which is preliminary data.</text>
</comment>
<accession>A0ACC0S6V6</accession>
<evidence type="ECO:0000313" key="1">
    <source>
        <dbReference type="EMBL" id="KAI9385280.1"/>
    </source>
</evidence>
<name>A0ACC0S6V6_POPTR</name>